<organism evidence="3">
    <name type="scientific">Streptomyces sp. R39</name>
    <dbReference type="NCBI Taxonomy" id="3238631"/>
    <lineage>
        <taxon>Bacteria</taxon>
        <taxon>Bacillati</taxon>
        <taxon>Actinomycetota</taxon>
        <taxon>Actinomycetes</taxon>
        <taxon>Kitasatosporales</taxon>
        <taxon>Streptomycetaceae</taxon>
        <taxon>Streptomyces</taxon>
    </lineage>
</organism>
<dbReference type="AlphaFoldDB" id="A0AB39R0J9"/>
<keyword evidence="1" id="KW-0812">Transmembrane</keyword>
<keyword evidence="1" id="KW-1133">Transmembrane helix</keyword>
<evidence type="ECO:0000313" key="3">
    <source>
        <dbReference type="EMBL" id="XDQ49425.1"/>
    </source>
</evidence>
<gene>
    <name evidence="3" type="ORF">AB5J52_06070</name>
</gene>
<sequence>MMFWYDRDTSGWGWFGTSLGMIVFCGLIITVLVLLFRALRPAPDGSHHATSWTEPTPPSAEQLLAERFARGEIDEEEYQRRRQVLHSSSADLTRH</sequence>
<dbReference type="RefSeq" id="WP_369228068.1">
    <property type="nucleotide sequence ID" value="NZ_CP163441.1"/>
</dbReference>
<feature type="transmembrane region" description="Helical" evidence="1">
    <location>
        <begin position="12"/>
        <end position="36"/>
    </location>
</feature>
<dbReference type="Pfam" id="PF09851">
    <property type="entry name" value="SHOCT"/>
    <property type="match status" value="1"/>
</dbReference>
<name>A0AB39R0J9_9ACTN</name>
<reference evidence="3" key="1">
    <citation type="submission" date="2024-07" db="EMBL/GenBank/DDBJ databases">
        <authorList>
            <person name="Yu S.T."/>
        </authorList>
    </citation>
    <scope>NUCLEOTIDE SEQUENCE</scope>
    <source>
        <strain evidence="3">R39</strain>
    </source>
</reference>
<proteinExistence type="predicted"/>
<accession>A0AB39R0J9</accession>
<dbReference type="EMBL" id="CP163441">
    <property type="protein sequence ID" value="XDQ49425.1"/>
    <property type="molecule type" value="Genomic_DNA"/>
</dbReference>
<keyword evidence="1" id="KW-0472">Membrane</keyword>
<evidence type="ECO:0000256" key="1">
    <source>
        <dbReference type="SAM" id="Phobius"/>
    </source>
</evidence>
<feature type="domain" description="SHOCT" evidence="2">
    <location>
        <begin position="60"/>
        <end position="85"/>
    </location>
</feature>
<evidence type="ECO:0000259" key="2">
    <source>
        <dbReference type="Pfam" id="PF09851"/>
    </source>
</evidence>
<protein>
    <submittedName>
        <fullName evidence="3">SHOCT domain-containing protein</fullName>
    </submittedName>
</protein>
<dbReference type="InterPro" id="IPR018649">
    <property type="entry name" value="SHOCT"/>
</dbReference>